<name>A0A1N6NGR0_9BACI</name>
<feature type="domain" description="STAS" evidence="1">
    <location>
        <begin position="170"/>
        <end position="281"/>
    </location>
</feature>
<dbReference type="Gene3D" id="3.30.750.24">
    <property type="entry name" value="STAS domain"/>
    <property type="match status" value="1"/>
</dbReference>
<reference evidence="2 3" key="1">
    <citation type="submission" date="2017-01" db="EMBL/GenBank/DDBJ databases">
        <authorList>
            <person name="Mah S.A."/>
            <person name="Swanson W.J."/>
            <person name="Moy G.W."/>
            <person name="Vacquier V.D."/>
        </authorList>
    </citation>
    <scope>NUCLEOTIDE SEQUENCE [LARGE SCALE GENOMIC DNA]</scope>
    <source>
        <strain evidence="2 3">NIO-1016</strain>
    </source>
</reference>
<protein>
    <submittedName>
        <fullName evidence="2">RsbT co-antagonist protein RsbR</fullName>
    </submittedName>
</protein>
<dbReference type="InterPro" id="IPR029016">
    <property type="entry name" value="GAF-like_dom_sf"/>
</dbReference>
<evidence type="ECO:0000313" key="3">
    <source>
        <dbReference type="Proteomes" id="UP000186385"/>
    </source>
</evidence>
<organism evidence="2 3">
    <name type="scientific">Domibacillus enclensis</name>
    <dbReference type="NCBI Taxonomy" id="1017273"/>
    <lineage>
        <taxon>Bacteria</taxon>
        <taxon>Bacillati</taxon>
        <taxon>Bacillota</taxon>
        <taxon>Bacilli</taxon>
        <taxon>Bacillales</taxon>
        <taxon>Bacillaceae</taxon>
        <taxon>Domibacillus</taxon>
    </lineage>
</organism>
<accession>A0A1N6NGR0</accession>
<dbReference type="AlphaFoldDB" id="A0A1N6NGR0"/>
<dbReference type="PROSITE" id="PS50801">
    <property type="entry name" value="STAS"/>
    <property type="match status" value="1"/>
</dbReference>
<dbReference type="InterPro" id="IPR051932">
    <property type="entry name" value="Bact_StressResp_Reg"/>
</dbReference>
<dbReference type="PANTHER" id="PTHR33745">
    <property type="entry name" value="RSBT ANTAGONIST PROTEIN RSBS-RELATED"/>
    <property type="match status" value="1"/>
</dbReference>
<dbReference type="Proteomes" id="UP000186385">
    <property type="component" value="Unassembled WGS sequence"/>
</dbReference>
<sequence length="287" mass="32001">MNVYMSTTSIRQSNTQFRDFEEAAVRVLQLMAEFIDLNTLFVARNDGKTNRMVKVYNKEETLVTEGEELPFYESYCSLSVEHGDRILIIPDLNAHDGTKDMNVTSNLGGGTFIAIPINYEDGENYGTICGLDTKKQTFTDEQINLFETMSSLLTYVLELDYTHQQLYQSAAPVVPITSGLAILPIVGDIDGRRAESIIETALFKSQELALDYLIIDLSGIMYVNETVIASLLKIATILKLIGVAPILTGFRPDLAMKAVQMNAEIKDILIVTNLEQALNHIGFELKQ</sequence>
<dbReference type="SUPFAM" id="SSF55781">
    <property type="entry name" value="GAF domain-like"/>
    <property type="match status" value="1"/>
</dbReference>
<proteinExistence type="predicted"/>
<gene>
    <name evidence="2" type="ORF">SAMN05443094_101150</name>
</gene>
<dbReference type="Pfam" id="PF01740">
    <property type="entry name" value="STAS"/>
    <property type="match status" value="1"/>
</dbReference>
<dbReference type="SUPFAM" id="SSF52091">
    <property type="entry name" value="SpoIIaa-like"/>
    <property type="match status" value="1"/>
</dbReference>
<evidence type="ECO:0000259" key="1">
    <source>
        <dbReference type="PROSITE" id="PS50801"/>
    </source>
</evidence>
<dbReference type="STRING" id="1017273.SAMN05443094_101150"/>
<dbReference type="Pfam" id="PF13185">
    <property type="entry name" value="GAF_2"/>
    <property type="match status" value="1"/>
</dbReference>
<dbReference type="CDD" id="cd07041">
    <property type="entry name" value="STAS_RsbR_RsbS_like"/>
    <property type="match status" value="1"/>
</dbReference>
<dbReference type="InterPro" id="IPR002645">
    <property type="entry name" value="STAS_dom"/>
</dbReference>
<dbReference type="InterPro" id="IPR003018">
    <property type="entry name" value="GAF"/>
</dbReference>
<dbReference type="Gene3D" id="3.30.450.40">
    <property type="match status" value="1"/>
</dbReference>
<dbReference type="InterPro" id="IPR036513">
    <property type="entry name" value="STAS_dom_sf"/>
</dbReference>
<evidence type="ECO:0000313" key="2">
    <source>
        <dbReference type="EMBL" id="SIP91260.1"/>
    </source>
</evidence>
<dbReference type="EMBL" id="FTLX01000001">
    <property type="protein sequence ID" value="SIP91260.1"/>
    <property type="molecule type" value="Genomic_DNA"/>
</dbReference>